<feature type="compositionally biased region" description="Basic and acidic residues" evidence="1">
    <location>
        <begin position="87"/>
        <end position="102"/>
    </location>
</feature>
<feature type="region of interest" description="Disordered" evidence="1">
    <location>
        <begin position="79"/>
        <end position="102"/>
    </location>
</feature>
<reference evidence="2 3" key="1">
    <citation type="submission" date="2016-10" db="EMBL/GenBank/DDBJ databases">
        <authorList>
            <person name="de Groot N.N."/>
        </authorList>
    </citation>
    <scope>NUCLEOTIDE SEQUENCE [LARGE SCALE GENOMIC DNA]</scope>
    <source>
        <strain evidence="2 3">DSM 44945</strain>
    </source>
</reference>
<dbReference type="AlphaFoldDB" id="A0A1I2T4A1"/>
<evidence type="ECO:0000313" key="2">
    <source>
        <dbReference type="EMBL" id="SFG57061.1"/>
    </source>
</evidence>
<dbReference type="Proteomes" id="UP000198661">
    <property type="component" value="Unassembled WGS sequence"/>
</dbReference>
<accession>A0A1I2T4A1</accession>
<sequence>MYHYEKLVFQRDGWWHALLIITTRGGGTNRIVDFGHFRDEMAARTALKTGIALHRRDLKNRTDQFDQYVKSLLHAHRRPVTLSSQKMRGDQPAHDPLKSGGR</sequence>
<gene>
    <name evidence="2" type="ORF">SAMN04488025_15012</name>
</gene>
<dbReference type="EMBL" id="FOOK01000050">
    <property type="protein sequence ID" value="SFG57061.1"/>
    <property type="molecule type" value="Genomic_DNA"/>
</dbReference>
<protein>
    <submittedName>
        <fullName evidence="2">Uncharacterized protein</fullName>
    </submittedName>
</protein>
<evidence type="ECO:0000313" key="3">
    <source>
        <dbReference type="Proteomes" id="UP000198661"/>
    </source>
</evidence>
<proteinExistence type="predicted"/>
<dbReference type="RefSeq" id="WP_092041681.1">
    <property type="nucleotide sequence ID" value="NZ_FOOK01000050.1"/>
</dbReference>
<organism evidence="2 3">
    <name type="scientific">Planifilum fulgidum</name>
    <dbReference type="NCBI Taxonomy" id="201973"/>
    <lineage>
        <taxon>Bacteria</taxon>
        <taxon>Bacillati</taxon>
        <taxon>Bacillota</taxon>
        <taxon>Bacilli</taxon>
        <taxon>Bacillales</taxon>
        <taxon>Thermoactinomycetaceae</taxon>
        <taxon>Planifilum</taxon>
    </lineage>
</organism>
<name>A0A1I2T4A1_9BACL</name>
<evidence type="ECO:0000256" key="1">
    <source>
        <dbReference type="SAM" id="MobiDB-lite"/>
    </source>
</evidence>
<keyword evidence="3" id="KW-1185">Reference proteome</keyword>
<dbReference type="OrthoDB" id="9837822at2"/>